<evidence type="ECO:0000256" key="1">
    <source>
        <dbReference type="ARBA" id="ARBA00006484"/>
    </source>
</evidence>
<dbReference type="SUPFAM" id="SSF51735">
    <property type="entry name" value="NAD(P)-binding Rossmann-fold domains"/>
    <property type="match status" value="1"/>
</dbReference>
<evidence type="ECO:0000256" key="3">
    <source>
        <dbReference type="ARBA" id="ARBA00023002"/>
    </source>
</evidence>
<dbReference type="EMBL" id="JAQQWP010000009">
    <property type="protein sequence ID" value="KAK8101155.1"/>
    <property type="molecule type" value="Genomic_DNA"/>
</dbReference>
<dbReference type="Pfam" id="PF00106">
    <property type="entry name" value="adh_short"/>
    <property type="match status" value="1"/>
</dbReference>
<keyword evidence="3" id="KW-0560">Oxidoreductase</keyword>
<comment type="similarity">
    <text evidence="1">Belongs to the short-chain dehydrogenases/reductases (SDR) family.</text>
</comment>
<accession>A0AAW0QDB7</accession>
<evidence type="ECO:0000313" key="5">
    <source>
        <dbReference type="Proteomes" id="UP001392437"/>
    </source>
</evidence>
<proteinExistence type="inferred from homology"/>
<dbReference type="InterPro" id="IPR036291">
    <property type="entry name" value="NAD(P)-bd_dom_sf"/>
</dbReference>
<dbReference type="Gene3D" id="3.40.50.720">
    <property type="entry name" value="NAD(P)-binding Rossmann-like Domain"/>
    <property type="match status" value="1"/>
</dbReference>
<dbReference type="PANTHER" id="PTHR43963">
    <property type="entry name" value="CARBONYL REDUCTASE 1-RELATED"/>
    <property type="match status" value="1"/>
</dbReference>
<comment type="caution">
    <text evidence="4">The sequence shown here is derived from an EMBL/GenBank/DDBJ whole genome shotgun (WGS) entry which is preliminary data.</text>
</comment>
<keyword evidence="5" id="KW-1185">Reference proteome</keyword>
<name>A0AAW0QDB7_9PEZI</name>
<protein>
    <submittedName>
        <fullName evidence="4">Salutaridine</fullName>
    </submittedName>
</protein>
<evidence type="ECO:0000256" key="2">
    <source>
        <dbReference type="ARBA" id="ARBA00022857"/>
    </source>
</evidence>
<keyword evidence="2" id="KW-0521">NADP</keyword>
<dbReference type="AlphaFoldDB" id="A0AAW0QDB7"/>
<sequence>MAATTKEVALITGGKSGLGLECAWKLLRENSDRLYVVIGCRTLPKGEDAVVALKADDRQDVECVQLNVKSEDSVAQAAGSIAEKHGKLDVLLGVRAGIAPDIDFTDRSVMPLSDLIMMATTVEHFVSLLIKADNPRIVVMSTGASSLLVAHDRVGLMQDFPAYSVSFESVFTLRCFVTQSPFQQARRDRGVLTYIQATRLNQFGANPSGRAPGPLEEGAVNAVRLMLLGKDGESGTHTRLKDEADYETVPW</sequence>
<dbReference type="GO" id="GO:0016491">
    <property type="term" value="F:oxidoreductase activity"/>
    <property type="evidence" value="ECO:0007669"/>
    <property type="project" value="UniProtKB-KW"/>
</dbReference>
<reference evidence="4 5" key="1">
    <citation type="submission" date="2023-01" db="EMBL/GenBank/DDBJ databases">
        <title>Analysis of 21 Apiospora genomes using comparative genomics revels a genus with tremendous synthesis potential of carbohydrate active enzymes and secondary metabolites.</title>
        <authorList>
            <person name="Sorensen T."/>
        </authorList>
    </citation>
    <scope>NUCLEOTIDE SEQUENCE [LARGE SCALE GENOMIC DNA]</scope>
    <source>
        <strain evidence="4 5">CBS 117206</strain>
    </source>
</reference>
<gene>
    <name evidence="4" type="ORF">PG999_011529</name>
</gene>
<evidence type="ECO:0000313" key="4">
    <source>
        <dbReference type="EMBL" id="KAK8101155.1"/>
    </source>
</evidence>
<dbReference type="Proteomes" id="UP001392437">
    <property type="component" value="Unassembled WGS sequence"/>
</dbReference>
<organism evidence="4 5">
    <name type="scientific">Apiospora kogelbergensis</name>
    <dbReference type="NCBI Taxonomy" id="1337665"/>
    <lineage>
        <taxon>Eukaryota</taxon>
        <taxon>Fungi</taxon>
        <taxon>Dikarya</taxon>
        <taxon>Ascomycota</taxon>
        <taxon>Pezizomycotina</taxon>
        <taxon>Sordariomycetes</taxon>
        <taxon>Xylariomycetidae</taxon>
        <taxon>Amphisphaeriales</taxon>
        <taxon>Apiosporaceae</taxon>
        <taxon>Apiospora</taxon>
    </lineage>
</organism>
<dbReference type="PANTHER" id="PTHR43963:SF6">
    <property type="entry name" value="CHAIN DEHYDROGENASE FAMILY PROTEIN, PUTATIVE (AFU_ORTHOLOGUE AFUA_3G15350)-RELATED"/>
    <property type="match status" value="1"/>
</dbReference>
<dbReference type="InterPro" id="IPR002347">
    <property type="entry name" value="SDR_fam"/>
</dbReference>